<evidence type="ECO:0000313" key="2">
    <source>
        <dbReference type="EMBL" id="CAG7562939.1"/>
    </source>
</evidence>
<name>A0A8J2J438_FUSEQ</name>
<dbReference type="Proteomes" id="UP000693738">
    <property type="component" value="Unassembled WGS sequence"/>
</dbReference>
<gene>
    <name evidence="2" type="ORF">FEQUK3_LOCUS8645</name>
</gene>
<evidence type="ECO:0000256" key="1">
    <source>
        <dbReference type="SAM" id="MobiDB-lite"/>
    </source>
</evidence>
<feature type="region of interest" description="Disordered" evidence="1">
    <location>
        <begin position="217"/>
        <end position="307"/>
    </location>
</feature>
<feature type="compositionally biased region" description="Basic residues" evidence="1">
    <location>
        <begin position="298"/>
        <end position="307"/>
    </location>
</feature>
<feature type="compositionally biased region" description="Basic and acidic residues" evidence="1">
    <location>
        <begin position="261"/>
        <end position="289"/>
    </location>
</feature>
<accession>A0A8J2J438</accession>
<proteinExistence type="predicted"/>
<feature type="region of interest" description="Disordered" evidence="1">
    <location>
        <begin position="66"/>
        <end position="159"/>
    </location>
</feature>
<protein>
    <submittedName>
        <fullName evidence="2">Uncharacterized protein</fullName>
    </submittedName>
</protein>
<feature type="compositionally biased region" description="Low complexity" evidence="1">
    <location>
        <begin position="82"/>
        <end position="95"/>
    </location>
</feature>
<organism evidence="2 3">
    <name type="scientific">Fusarium equiseti</name>
    <name type="common">Fusarium scirpi</name>
    <dbReference type="NCBI Taxonomy" id="61235"/>
    <lineage>
        <taxon>Eukaryota</taxon>
        <taxon>Fungi</taxon>
        <taxon>Dikarya</taxon>
        <taxon>Ascomycota</taxon>
        <taxon>Pezizomycotina</taxon>
        <taxon>Sordariomycetes</taxon>
        <taxon>Hypocreomycetidae</taxon>
        <taxon>Hypocreales</taxon>
        <taxon>Nectriaceae</taxon>
        <taxon>Fusarium</taxon>
        <taxon>Fusarium incarnatum-equiseti species complex</taxon>
    </lineage>
</organism>
<dbReference type="EMBL" id="CAJSTJ010000151">
    <property type="protein sequence ID" value="CAG7562939.1"/>
    <property type="molecule type" value="Genomic_DNA"/>
</dbReference>
<comment type="caution">
    <text evidence="2">The sequence shown here is derived from an EMBL/GenBank/DDBJ whole genome shotgun (WGS) entry which is preliminary data.</text>
</comment>
<dbReference type="AlphaFoldDB" id="A0A8J2J438"/>
<reference evidence="2" key="1">
    <citation type="submission" date="2021-05" db="EMBL/GenBank/DDBJ databases">
        <authorList>
            <person name="Khan N."/>
        </authorList>
    </citation>
    <scope>NUCLEOTIDE SEQUENCE</scope>
</reference>
<evidence type="ECO:0000313" key="3">
    <source>
        <dbReference type="Proteomes" id="UP000693738"/>
    </source>
</evidence>
<feature type="compositionally biased region" description="Polar residues" evidence="1">
    <location>
        <begin position="96"/>
        <end position="114"/>
    </location>
</feature>
<sequence length="307" mass="34234">MEPFSEQEKRQLLIELIRHSPIDNYTLYRVIGLSSIAPNWFHVALPNGRTVAQCQAALMHIRNEMSESGLKRKAPGEEPSSERSNSVQSSGSQESHAQPQTTAAPSVQMNNQRAPNMPLKPQQHQYQPGPPPKKKGRPPYANRNADQRPFNPRLLAPMPPQPVLQNAQASFRPIAPAPQLHPGTIPTVVLAAVRTPNMEQQGEMGIPTPQTSMAIQERARHVAEQQRLPTSSQPPEQDLSRPRSNSETFSTPLKQELTEQDQPRSVELLETKDQNDASEKESSDQEGREGNGTTNGNKKVRRSRRKT</sequence>
<feature type="compositionally biased region" description="Polar residues" evidence="1">
    <location>
        <begin position="242"/>
        <end position="253"/>
    </location>
</feature>